<dbReference type="GO" id="GO:0008168">
    <property type="term" value="F:methyltransferase activity"/>
    <property type="evidence" value="ECO:0007669"/>
    <property type="project" value="UniProtKB-KW"/>
</dbReference>
<evidence type="ECO:0000313" key="2">
    <source>
        <dbReference type="EMBL" id="MCU6686890.1"/>
    </source>
</evidence>
<sequence>MANEKQKSKKAFNQQAVTYDQDMRGQHARSLYPILLEKLSDISYHSALDLGCGTGEMIKMILEQDAQKSLTGIDLSEKMLEIAKGKLNDRAKLLLGDSEHLPFQDGTFDVVYCNDSFHHYPAPENVLAEVKRVLKTGGLFLMGDCWQPFIGRTIMNFYMKRSNEGDVKIYSEQEIRFMFEKYFINVQWEQAGKTACIAWGEKSDL</sequence>
<organism evidence="2 3">
    <name type="scientific">Dorea acetigenes</name>
    <dbReference type="NCBI Taxonomy" id="2981787"/>
    <lineage>
        <taxon>Bacteria</taxon>
        <taxon>Bacillati</taxon>
        <taxon>Bacillota</taxon>
        <taxon>Clostridia</taxon>
        <taxon>Lachnospirales</taxon>
        <taxon>Lachnospiraceae</taxon>
        <taxon>Dorea</taxon>
    </lineage>
</organism>
<dbReference type="GO" id="GO:0032259">
    <property type="term" value="P:methylation"/>
    <property type="evidence" value="ECO:0007669"/>
    <property type="project" value="UniProtKB-KW"/>
</dbReference>
<dbReference type="PANTHER" id="PTHR43591:SF110">
    <property type="entry name" value="RHODANESE DOMAIN-CONTAINING PROTEIN"/>
    <property type="match status" value="1"/>
</dbReference>
<dbReference type="Proteomes" id="UP001652431">
    <property type="component" value="Unassembled WGS sequence"/>
</dbReference>
<proteinExistence type="predicted"/>
<dbReference type="EMBL" id="JAOQJU010000010">
    <property type="protein sequence ID" value="MCU6686890.1"/>
    <property type="molecule type" value="Genomic_DNA"/>
</dbReference>
<name>A0ABT2RNB9_9FIRM</name>
<comment type="caution">
    <text evidence="2">The sequence shown here is derived from an EMBL/GenBank/DDBJ whole genome shotgun (WGS) entry which is preliminary data.</text>
</comment>
<dbReference type="RefSeq" id="WP_158370263.1">
    <property type="nucleotide sequence ID" value="NZ_JAOQJU010000010.1"/>
</dbReference>
<feature type="domain" description="Methyltransferase type 11" evidence="1">
    <location>
        <begin position="48"/>
        <end position="141"/>
    </location>
</feature>
<dbReference type="Gene3D" id="3.40.50.150">
    <property type="entry name" value="Vaccinia Virus protein VP39"/>
    <property type="match status" value="1"/>
</dbReference>
<evidence type="ECO:0000259" key="1">
    <source>
        <dbReference type="Pfam" id="PF08241"/>
    </source>
</evidence>
<gene>
    <name evidence="2" type="ORF">OCV99_10090</name>
</gene>
<accession>A0ABT2RNB9</accession>
<keyword evidence="2" id="KW-0808">Transferase</keyword>
<dbReference type="Pfam" id="PF08241">
    <property type="entry name" value="Methyltransf_11"/>
    <property type="match status" value="1"/>
</dbReference>
<dbReference type="InterPro" id="IPR029063">
    <property type="entry name" value="SAM-dependent_MTases_sf"/>
</dbReference>
<reference evidence="2 3" key="1">
    <citation type="journal article" date="2021" name="ISME Commun">
        <title>Automated analysis of genomic sequences facilitates high-throughput and comprehensive description of bacteria.</title>
        <authorList>
            <person name="Hitch T.C.A."/>
        </authorList>
    </citation>
    <scope>NUCLEOTIDE SEQUENCE [LARGE SCALE GENOMIC DNA]</scope>
    <source>
        <strain evidence="2 3">Sanger_03</strain>
    </source>
</reference>
<dbReference type="InterPro" id="IPR013216">
    <property type="entry name" value="Methyltransf_11"/>
</dbReference>
<dbReference type="CDD" id="cd02440">
    <property type="entry name" value="AdoMet_MTases"/>
    <property type="match status" value="1"/>
</dbReference>
<dbReference type="PANTHER" id="PTHR43591">
    <property type="entry name" value="METHYLTRANSFERASE"/>
    <property type="match status" value="1"/>
</dbReference>
<dbReference type="SUPFAM" id="SSF53335">
    <property type="entry name" value="S-adenosyl-L-methionine-dependent methyltransferases"/>
    <property type="match status" value="1"/>
</dbReference>
<keyword evidence="2" id="KW-0489">Methyltransferase</keyword>
<keyword evidence="3" id="KW-1185">Reference proteome</keyword>
<evidence type="ECO:0000313" key="3">
    <source>
        <dbReference type="Proteomes" id="UP001652431"/>
    </source>
</evidence>
<protein>
    <submittedName>
        <fullName evidence="2">Class I SAM-dependent methyltransferase</fullName>
    </submittedName>
</protein>